<evidence type="ECO:0000313" key="14">
    <source>
        <dbReference type="Proteomes" id="UP000694545"/>
    </source>
</evidence>
<dbReference type="InterPro" id="IPR002401">
    <property type="entry name" value="Cyt_P450_E_grp-I"/>
</dbReference>
<dbReference type="PRINTS" id="PR00463">
    <property type="entry name" value="EP450I"/>
</dbReference>
<dbReference type="AlphaFoldDB" id="A0A8D2KR94"/>
<dbReference type="Ensembl" id="ENSVKKT00000002276.1">
    <property type="protein sequence ID" value="ENSVKKP00000002207.1"/>
    <property type="gene ID" value="ENSVKKG00000001788.1"/>
</dbReference>
<feature type="signal peptide" evidence="12">
    <location>
        <begin position="1"/>
        <end position="21"/>
    </location>
</feature>
<dbReference type="GO" id="GO:0005737">
    <property type="term" value="C:cytoplasm"/>
    <property type="evidence" value="ECO:0007669"/>
    <property type="project" value="TreeGrafter"/>
</dbReference>
<evidence type="ECO:0000256" key="3">
    <source>
        <dbReference type="ARBA" id="ARBA00010617"/>
    </source>
</evidence>
<evidence type="ECO:0000256" key="10">
    <source>
        <dbReference type="PIRSR" id="PIRSR602401-1"/>
    </source>
</evidence>
<dbReference type="PANTHER" id="PTHR24300">
    <property type="entry name" value="CYTOCHROME P450 508A4-RELATED"/>
    <property type="match status" value="1"/>
</dbReference>
<dbReference type="InterPro" id="IPR001128">
    <property type="entry name" value="Cyt_P450"/>
</dbReference>
<keyword evidence="6 11" id="KW-0560">Oxidoreductase</keyword>
<keyword evidence="12" id="KW-0732">Signal</keyword>
<evidence type="ECO:0000256" key="11">
    <source>
        <dbReference type="RuleBase" id="RU000461"/>
    </source>
</evidence>
<comment type="similarity">
    <text evidence="3 11">Belongs to the cytochrome P450 family.</text>
</comment>
<dbReference type="GO" id="GO:0019373">
    <property type="term" value="P:epoxygenase P450 pathway"/>
    <property type="evidence" value="ECO:0007669"/>
    <property type="project" value="TreeGrafter"/>
</dbReference>
<dbReference type="GO" id="GO:0006805">
    <property type="term" value="P:xenobiotic metabolic process"/>
    <property type="evidence" value="ECO:0007669"/>
    <property type="project" value="TreeGrafter"/>
</dbReference>
<evidence type="ECO:0000256" key="7">
    <source>
        <dbReference type="ARBA" id="ARBA00023004"/>
    </source>
</evidence>
<dbReference type="InterPro" id="IPR036396">
    <property type="entry name" value="Cyt_P450_sf"/>
</dbReference>
<reference evidence="13" key="2">
    <citation type="submission" date="2025-09" db="UniProtKB">
        <authorList>
            <consortium name="Ensembl"/>
        </authorList>
    </citation>
    <scope>IDENTIFICATION</scope>
</reference>
<evidence type="ECO:0000256" key="2">
    <source>
        <dbReference type="ARBA" id="ARBA00004370"/>
    </source>
</evidence>
<dbReference type="Proteomes" id="UP000694545">
    <property type="component" value="Unplaced"/>
</dbReference>
<dbReference type="GO" id="GO:0005506">
    <property type="term" value="F:iron ion binding"/>
    <property type="evidence" value="ECO:0007669"/>
    <property type="project" value="InterPro"/>
</dbReference>
<feature type="chain" id="PRO_5033985789" evidence="12">
    <location>
        <begin position="22"/>
        <end position="475"/>
    </location>
</feature>
<reference evidence="13" key="1">
    <citation type="submission" date="2025-08" db="UniProtKB">
        <authorList>
            <consortium name="Ensembl"/>
        </authorList>
    </citation>
    <scope>IDENTIFICATION</scope>
</reference>
<feature type="binding site" description="axial binding residue" evidence="10">
    <location>
        <position position="424"/>
    </location>
    <ligand>
        <name>heme</name>
        <dbReference type="ChEBI" id="CHEBI:30413"/>
    </ligand>
    <ligandPart>
        <name>Fe</name>
        <dbReference type="ChEBI" id="CHEBI:18248"/>
    </ligandPart>
</feature>
<keyword evidence="8 11" id="KW-0503">Monooxygenase</keyword>
<evidence type="ECO:0000256" key="4">
    <source>
        <dbReference type="ARBA" id="ARBA00022617"/>
    </source>
</evidence>
<evidence type="ECO:0000256" key="5">
    <source>
        <dbReference type="ARBA" id="ARBA00022723"/>
    </source>
</evidence>
<name>A0A8D2KR94_VARKO</name>
<dbReference type="GO" id="GO:0016020">
    <property type="term" value="C:membrane"/>
    <property type="evidence" value="ECO:0007669"/>
    <property type="project" value="UniProtKB-SubCell"/>
</dbReference>
<dbReference type="OMA" id="FPWISRR"/>
<evidence type="ECO:0000256" key="9">
    <source>
        <dbReference type="ARBA" id="ARBA00023136"/>
    </source>
</evidence>
<organism evidence="13 14">
    <name type="scientific">Varanus komodoensis</name>
    <name type="common">Komodo dragon</name>
    <dbReference type="NCBI Taxonomy" id="61221"/>
    <lineage>
        <taxon>Eukaryota</taxon>
        <taxon>Metazoa</taxon>
        <taxon>Chordata</taxon>
        <taxon>Craniata</taxon>
        <taxon>Vertebrata</taxon>
        <taxon>Euteleostomi</taxon>
        <taxon>Lepidosauria</taxon>
        <taxon>Squamata</taxon>
        <taxon>Bifurcata</taxon>
        <taxon>Unidentata</taxon>
        <taxon>Episquamata</taxon>
        <taxon>Toxicofera</taxon>
        <taxon>Anguimorpha</taxon>
        <taxon>Paleoanguimorpha</taxon>
        <taxon>Varanoidea</taxon>
        <taxon>Varanidae</taxon>
        <taxon>Varanus</taxon>
    </lineage>
</organism>
<dbReference type="PROSITE" id="PS00086">
    <property type="entry name" value="CYTOCHROME_P450"/>
    <property type="match status" value="1"/>
</dbReference>
<dbReference type="PRINTS" id="PR00385">
    <property type="entry name" value="P450"/>
</dbReference>
<dbReference type="FunFam" id="1.10.630.10:FF:000004">
    <property type="entry name" value="cytochrome P450 2D15 isoform X1"/>
    <property type="match status" value="1"/>
</dbReference>
<protein>
    <submittedName>
        <fullName evidence="13">Uncharacterized protein</fullName>
    </submittedName>
</protein>
<dbReference type="InterPro" id="IPR050182">
    <property type="entry name" value="Cytochrome_P450_fam2"/>
</dbReference>
<keyword evidence="9" id="KW-0472">Membrane</keyword>
<comment type="subcellular location">
    <subcellularLocation>
        <location evidence="2">Membrane</location>
    </subcellularLocation>
</comment>
<keyword evidence="4 10" id="KW-0349">Heme</keyword>
<dbReference type="GO" id="GO:0016712">
    <property type="term" value="F:oxidoreductase activity, acting on paired donors, with incorporation or reduction of molecular oxygen, reduced flavin or flavoprotein as one donor, and incorporation of one atom of oxygen"/>
    <property type="evidence" value="ECO:0007669"/>
    <property type="project" value="TreeGrafter"/>
</dbReference>
<proteinExistence type="inferred from homology"/>
<evidence type="ECO:0000313" key="13">
    <source>
        <dbReference type="Ensembl" id="ENSVKKP00000002207.1"/>
    </source>
</evidence>
<dbReference type="GO" id="GO:0008392">
    <property type="term" value="F:arachidonate epoxygenase activity"/>
    <property type="evidence" value="ECO:0007669"/>
    <property type="project" value="TreeGrafter"/>
</dbReference>
<evidence type="ECO:0000256" key="8">
    <source>
        <dbReference type="ARBA" id="ARBA00023033"/>
    </source>
</evidence>
<dbReference type="InterPro" id="IPR017972">
    <property type="entry name" value="Cyt_P450_CS"/>
</dbReference>
<evidence type="ECO:0000256" key="1">
    <source>
        <dbReference type="ARBA" id="ARBA00001971"/>
    </source>
</evidence>
<accession>A0A8D2KR94</accession>
<dbReference type="Gene3D" id="1.10.630.10">
    <property type="entry name" value="Cytochrome P450"/>
    <property type="match status" value="1"/>
</dbReference>
<dbReference type="GO" id="GO:0020037">
    <property type="term" value="F:heme binding"/>
    <property type="evidence" value="ECO:0007669"/>
    <property type="project" value="InterPro"/>
</dbReference>
<keyword evidence="7 10" id="KW-0408">Iron</keyword>
<keyword evidence="14" id="KW-1185">Reference proteome</keyword>
<dbReference type="SUPFAM" id="SSF48264">
    <property type="entry name" value="Cytochrome P450"/>
    <property type="match status" value="1"/>
</dbReference>
<dbReference type="Pfam" id="PF00067">
    <property type="entry name" value="p450"/>
    <property type="match status" value="1"/>
</dbReference>
<evidence type="ECO:0000256" key="6">
    <source>
        <dbReference type="ARBA" id="ARBA00023002"/>
    </source>
</evidence>
<keyword evidence="5 10" id="KW-0479">Metal-binding</keyword>
<evidence type="ECO:0000256" key="12">
    <source>
        <dbReference type="SAM" id="SignalP"/>
    </source>
</evidence>
<dbReference type="PANTHER" id="PTHR24300:SF389">
    <property type="entry name" value="CYTOCHROME P450 2C20"/>
    <property type="match status" value="1"/>
</dbReference>
<sequence length="475" mass="53986">MEVVVSGALLLLCVLLPLLFSTCTMYRRKGQLPPGPAPWPFLGNLLQKDALPLYKCYPKLMEKYGSIFTVWMGPRPLVVLCGYEVVKDALVGHAEVFGGRSAIPIHDRVSNSQGLLKSGSEIKWRELRRFTLSTLREFGMGKKAMSERVQKEALCLVEEVATTQGAFIIITSAVCNVICFVLYGSRFDYTDENLIENAPFLFQVYSAMANIMDYLPGWHKKIMAEAKKMCAFIRAKVESHRLTLDPQNPRDYIDCFLMKSEKDQISPENVYNSEELVMCVFDLFLAGSITTSNTLLYGLLVMAKLPHIQAKVQQEIDDVLGGNHTAGMEERMRMSFTNAVIHEILRFRKTAAEVFPRELTCHTEFRGYTLTKGTAATALLTSVHFDPLQWETPEKFNPQHFLDEKGQFRKRDAFMAFSAGKRACPGEALARTELFLFFSILLQNFTFQLVEDGQNIDITSFKQRDQYPLIRAIRR</sequence>
<comment type="cofactor">
    <cofactor evidence="1 10">
        <name>heme</name>
        <dbReference type="ChEBI" id="CHEBI:30413"/>
    </cofactor>
</comment>